<keyword evidence="12" id="KW-1185">Reference proteome</keyword>
<accession>A0A965ZKD9</accession>
<dbReference type="PRINTS" id="PR00757">
    <property type="entry name" value="AMINEOXDASEF"/>
</dbReference>
<evidence type="ECO:0000313" key="12">
    <source>
        <dbReference type="Proteomes" id="UP000638732"/>
    </source>
</evidence>
<dbReference type="EC" id="1.13.12.3" evidence="4"/>
<comment type="caution">
    <text evidence="11">The sequence shown here is derived from an EMBL/GenBank/DDBJ whole genome shotgun (WGS) entry which is preliminary data.</text>
</comment>
<evidence type="ECO:0000259" key="10">
    <source>
        <dbReference type="Pfam" id="PF01593"/>
    </source>
</evidence>
<evidence type="ECO:0000256" key="7">
    <source>
        <dbReference type="ARBA" id="ARBA00023070"/>
    </source>
</evidence>
<dbReference type="InterPro" id="IPR001613">
    <property type="entry name" value="Flavin_amine_oxidase"/>
</dbReference>
<feature type="binding site" evidence="9">
    <location>
        <position position="202"/>
    </location>
    <ligand>
        <name>FAD</name>
        <dbReference type="ChEBI" id="CHEBI:57692"/>
    </ligand>
</feature>
<evidence type="ECO:0000256" key="6">
    <source>
        <dbReference type="ARBA" id="ARBA00023002"/>
    </source>
</evidence>
<dbReference type="SUPFAM" id="SSF54373">
    <property type="entry name" value="FAD-linked reductases, C-terminal domain"/>
    <property type="match status" value="1"/>
</dbReference>
<dbReference type="GO" id="GO:0009851">
    <property type="term" value="P:auxin biosynthetic process"/>
    <property type="evidence" value="ECO:0007669"/>
    <property type="project" value="UniProtKB-KW"/>
</dbReference>
<dbReference type="RefSeq" id="WP_166587247.1">
    <property type="nucleotide sequence ID" value="NZ_WWEO01000044.1"/>
</dbReference>
<dbReference type="GO" id="GO:0050361">
    <property type="term" value="F:tryptophan 2-monooxygenase activity"/>
    <property type="evidence" value="ECO:0007669"/>
    <property type="project" value="UniProtKB-EC"/>
</dbReference>
<dbReference type="InterPro" id="IPR050281">
    <property type="entry name" value="Flavin_monoamine_oxidase"/>
</dbReference>
<dbReference type="InterPro" id="IPR002937">
    <property type="entry name" value="Amino_oxidase"/>
</dbReference>
<dbReference type="EMBL" id="WWEO01000044">
    <property type="protein sequence ID" value="NCD71281.1"/>
    <property type="molecule type" value="Genomic_DNA"/>
</dbReference>
<evidence type="ECO:0000256" key="3">
    <source>
        <dbReference type="ARBA" id="ARBA00005833"/>
    </source>
</evidence>
<dbReference type="PANTHER" id="PTHR10742:SF410">
    <property type="entry name" value="LYSINE-SPECIFIC HISTONE DEMETHYLASE 2"/>
    <property type="match status" value="1"/>
</dbReference>
<keyword evidence="7" id="KW-0073">Auxin biosynthesis</keyword>
<evidence type="ECO:0000256" key="9">
    <source>
        <dbReference type="PIRSR" id="PIRSR601613-1"/>
    </source>
</evidence>
<dbReference type="PANTHER" id="PTHR10742">
    <property type="entry name" value="FLAVIN MONOAMINE OXIDASE"/>
    <property type="match status" value="1"/>
</dbReference>
<dbReference type="AlphaFoldDB" id="A0A965ZKD9"/>
<comment type="cofactor">
    <cofactor evidence="1">
        <name>FAD</name>
        <dbReference type="ChEBI" id="CHEBI:57692"/>
    </cofactor>
</comment>
<comment type="catalytic activity">
    <reaction evidence="8">
        <text>L-tryptophan + O2 = indole-3-acetamide + CO2 + H2O</text>
        <dbReference type="Rhea" id="RHEA:16165"/>
        <dbReference type="ChEBI" id="CHEBI:15377"/>
        <dbReference type="ChEBI" id="CHEBI:15379"/>
        <dbReference type="ChEBI" id="CHEBI:16031"/>
        <dbReference type="ChEBI" id="CHEBI:16526"/>
        <dbReference type="ChEBI" id="CHEBI:57912"/>
        <dbReference type="EC" id="1.13.12.3"/>
    </reaction>
</comment>
<gene>
    <name evidence="11" type="ORF">GSY63_18085</name>
</gene>
<dbReference type="Pfam" id="PF01593">
    <property type="entry name" value="Amino_oxidase"/>
    <property type="match status" value="1"/>
</dbReference>
<evidence type="ECO:0000256" key="8">
    <source>
        <dbReference type="ARBA" id="ARBA00047321"/>
    </source>
</evidence>
<evidence type="ECO:0000313" key="11">
    <source>
        <dbReference type="EMBL" id="NCD71281.1"/>
    </source>
</evidence>
<reference evidence="11" key="2">
    <citation type="submission" date="2020-10" db="EMBL/GenBank/DDBJ databases">
        <title>Mucilaginibacter sp. nov., isolated from soil.</title>
        <authorList>
            <person name="Jeon C.O."/>
        </authorList>
    </citation>
    <scope>NUCLEOTIDE SEQUENCE</scope>
    <source>
        <strain evidence="11">R11</strain>
    </source>
</reference>
<dbReference type="Gene3D" id="3.50.50.60">
    <property type="entry name" value="FAD/NAD(P)-binding domain"/>
    <property type="match status" value="1"/>
</dbReference>
<dbReference type="SUPFAM" id="SSF51905">
    <property type="entry name" value="FAD/NAD(P)-binding domain"/>
    <property type="match status" value="1"/>
</dbReference>
<name>A0A965ZKD9_9SPHI</name>
<evidence type="ECO:0000256" key="5">
    <source>
        <dbReference type="ARBA" id="ARBA00017871"/>
    </source>
</evidence>
<comment type="similarity">
    <text evidence="3">Belongs to the tryptophan 2-monooxygenase family.</text>
</comment>
<keyword evidence="6" id="KW-0560">Oxidoreductase</keyword>
<reference evidence="11" key="1">
    <citation type="submission" date="2020-01" db="EMBL/GenBank/DDBJ databases">
        <authorList>
            <person name="Seo Y.L."/>
        </authorList>
    </citation>
    <scope>NUCLEOTIDE SEQUENCE</scope>
    <source>
        <strain evidence="11">R11</strain>
    </source>
</reference>
<evidence type="ECO:0000256" key="2">
    <source>
        <dbReference type="ARBA" id="ARBA00004814"/>
    </source>
</evidence>
<evidence type="ECO:0000256" key="4">
    <source>
        <dbReference type="ARBA" id="ARBA00012535"/>
    </source>
</evidence>
<feature type="domain" description="Amine oxidase" evidence="10">
    <location>
        <begin position="14"/>
        <end position="425"/>
    </location>
</feature>
<dbReference type="InterPro" id="IPR036188">
    <property type="entry name" value="FAD/NAD-bd_sf"/>
</dbReference>
<feature type="binding site" evidence="9">
    <location>
        <begin position="33"/>
        <end position="34"/>
    </location>
    <ligand>
        <name>FAD</name>
        <dbReference type="ChEBI" id="CHEBI:57692"/>
    </ligand>
</feature>
<comment type="pathway">
    <text evidence="2">Plant hormone metabolism; auxin biosynthesis.</text>
</comment>
<protein>
    <recommendedName>
        <fullName evidence="5">Tryptophan 2-monooxygenase</fullName>
        <ecNumber evidence="4">1.13.12.3</ecNumber>
    </recommendedName>
</protein>
<evidence type="ECO:0000256" key="1">
    <source>
        <dbReference type="ARBA" id="ARBA00001974"/>
    </source>
</evidence>
<proteinExistence type="inferred from homology"/>
<organism evidence="11 12">
    <name type="scientific">Mucilaginibacter agri</name>
    <dbReference type="NCBI Taxonomy" id="2695265"/>
    <lineage>
        <taxon>Bacteria</taxon>
        <taxon>Pseudomonadati</taxon>
        <taxon>Bacteroidota</taxon>
        <taxon>Sphingobacteriia</taxon>
        <taxon>Sphingobacteriales</taxon>
        <taxon>Sphingobacteriaceae</taxon>
        <taxon>Mucilaginibacter</taxon>
    </lineage>
</organism>
<sequence>MKNADIIIIGAGAAGLMAARLLTQAGKKVLVLEARNRAGGRIHTVSDDAVGHIELGAEFIHGDLPVTLELLDKAGIKYNHAGGEMWHFRDGKFSVGDEEMDGWDKLMDCLNQLKEDLSISSFLQDYFPHEKYQPLKKSVLRFVAGYDSANPDKASAFALREEWQNEDNGAQHRLEGGYGLMIDYLVKEIENHGGAIQFESAVKSVDHSTGTVTAINGSVYEADKVLIALPLGILQLPAGNPGAIEIKPSIKEHQFALQQIGFGAIVKVLLKFDEVFWEQIGGHDLSNMGFILSEERIPTWWTQVPKHQPILTGWLGGPVAKEYEHAPDEELFEYAIKALSNIFGISYEEIESKLVAHYVVNWTVDEYTRGSYAYDTTTSVKAREVLNNSIDNKLFFAGEYLYSGPSMGTVEAALTSGKKAAESILRV</sequence>
<dbReference type="Proteomes" id="UP000638732">
    <property type="component" value="Unassembled WGS sequence"/>
</dbReference>